<reference evidence="1" key="1">
    <citation type="submission" date="2018-09" db="EMBL/GenBank/DDBJ databases">
        <title>A genomic encyclopedia of anaerobic methanotrophic archaea.</title>
        <authorList>
            <person name="Skennerton C.T."/>
            <person name="Chadwick G.L."/>
            <person name="Laso-Perez R."/>
            <person name="Leu A.O."/>
            <person name="Speth D.R."/>
            <person name="Yu H."/>
            <person name="Morgan-Lang C."/>
            <person name="Hatzenpichler R."/>
            <person name="Goudeau D."/>
            <person name="Malmstrom R."/>
            <person name="Woyke T."/>
            <person name="Hallam S."/>
            <person name="Tyson G.W."/>
            <person name="Wegener G."/>
            <person name="Boetius A."/>
            <person name="Orphan V.J."/>
        </authorList>
    </citation>
    <scope>NUCLEOTIDE SEQUENCE</scope>
    <source>
        <strain evidence="1">CONS3730D10UFb2</strain>
    </source>
</reference>
<sequence>KTAPNATIYCPKKGKENLYLHYKADGCEDWDIEVVKTGSELSLGSKTLMFIEATMLHWPDSMHTYIKEDKILLSNDAFGQHIATSNPFDDEMEGVMSEAAEYYANILMPFGRIILKYIDTVKELNIDIDIIAPGHGIIWRKNPTKIIEAYGHWARGETNKKVLIIYDTMWGSTHMMAKSILEGIKASGVEVKLINIRKNYLSSIISDILEAPVIIVGSPTLNNGIFPSVSEFLTYLKGLRPIGKQAVAFGSYGWGGGAVKAVEKELETAGIKLIEPGLQIRYRPDEEGIAACWHMGERIAGFVQQH</sequence>
<dbReference type="EMBL" id="QYBA01000078">
    <property type="protein sequence ID" value="TKY92096.1"/>
    <property type="molecule type" value="Genomic_DNA"/>
</dbReference>
<name>A0AC61SBN0_9EURY</name>
<organism evidence="1 2">
    <name type="scientific">Candidatus Methanomarinus sp</name>
    <dbReference type="NCBI Taxonomy" id="3386244"/>
    <lineage>
        <taxon>Archaea</taxon>
        <taxon>Methanobacteriati</taxon>
        <taxon>Methanobacteriota</taxon>
        <taxon>Stenosarchaea group</taxon>
        <taxon>Methanomicrobia</taxon>
        <taxon>Methanosarcinales</taxon>
        <taxon>ANME-2 cluster</taxon>
        <taxon>Candidatus Methanocomedenaceae</taxon>
        <taxon>Candidatus Methanomarinus</taxon>
    </lineage>
</organism>
<gene>
    <name evidence="1" type="ORF">C5S46_02465</name>
</gene>
<evidence type="ECO:0000313" key="2">
    <source>
        <dbReference type="Proteomes" id="UP000315423"/>
    </source>
</evidence>
<protein>
    <submittedName>
        <fullName evidence="1">FprA family A-type flavoprotein</fullName>
    </submittedName>
</protein>
<dbReference type="Proteomes" id="UP000315423">
    <property type="component" value="Unassembled WGS sequence"/>
</dbReference>
<evidence type="ECO:0000313" key="1">
    <source>
        <dbReference type="EMBL" id="TKY92096.1"/>
    </source>
</evidence>
<feature type="non-terminal residue" evidence="1">
    <location>
        <position position="1"/>
    </location>
</feature>
<comment type="caution">
    <text evidence="1">The sequence shown here is derived from an EMBL/GenBank/DDBJ whole genome shotgun (WGS) entry which is preliminary data.</text>
</comment>
<proteinExistence type="predicted"/>
<accession>A0AC61SBN0</accession>